<sequence>TIVKISQVRQSDKEESKLTVVWAIGAYPVESEDREMEMVLFIPMIDYERDPNTQSVFVKNEYYSVGGKVIPGSYNGNMRLKMTVSSSTHLAIRRDPGSNRCLLKVSLVGIILNAAQEVNKENAIIRVLVKDYIGQNNSFVVKVVFPFHNNQFKYLMNSIRPSESVLFVIGQMEIIQDDLFVYTVETSYVDTCFTDKKKGTNSSDSQSSSGLYKSVHSRLLAVYQNSNENSSKEFTAEIHSILRDMNPPITKSSASNSYSSKCVKVEDEDPNHIDSDYIEDECKEDV</sequence>
<protein>
    <submittedName>
        <fullName evidence="1">19230_t:CDS:1</fullName>
    </submittedName>
</protein>
<dbReference type="AlphaFoldDB" id="A0A9N9K730"/>
<proteinExistence type="predicted"/>
<comment type="caution">
    <text evidence="1">The sequence shown here is derived from an EMBL/GenBank/DDBJ whole genome shotgun (WGS) entry which is preliminary data.</text>
</comment>
<dbReference type="OrthoDB" id="2397048at2759"/>
<evidence type="ECO:0000313" key="1">
    <source>
        <dbReference type="EMBL" id="CAG8814999.1"/>
    </source>
</evidence>
<organism evidence="1 2">
    <name type="scientific">Dentiscutata erythropus</name>
    <dbReference type="NCBI Taxonomy" id="1348616"/>
    <lineage>
        <taxon>Eukaryota</taxon>
        <taxon>Fungi</taxon>
        <taxon>Fungi incertae sedis</taxon>
        <taxon>Mucoromycota</taxon>
        <taxon>Glomeromycotina</taxon>
        <taxon>Glomeromycetes</taxon>
        <taxon>Diversisporales</taxon>
        <taxon>Gigasporaceae</taxon>
        <taxon>Dentiscutata</taxon>
    </lineage>
</organism>
<evidence type="ECO:0000313" key="2">
    <source>
        <dbReference type="Proteomes" id="UP000789405"/>
    </source>
</evidence>
<keyword evidence="2" id="KW-1185">Reference proteome</keyword>
<dbReference type="Proteomes" id="UP000789405">
    <property type="component" value="Unassembled WGS sequence"/>
</dbReference>
<accession>A0A9N9K730</accession>
<feature type="non-terminal residue" evidence="1">
    <location>
        <position position="286"/>
    </location>
</feature>
<dbReference type="EMBL" id="CAJVPY010052014">
    <property type="protein sequence ID" value="CAG8814999.1"/>
    <property type="molecule type" value="Genomic_DNA"/>
</dbReference>
<reference evidence="1" key="1">
    <citation type="submission" date="2021-06" db="EMBL/GenBank/DDBJ databases">
        <authorList>
            <person name="Kallberg Y."/>
            <person name="Tangrot J."/>
            <person name="Rosling A."/>
        </authorList>
    </citation>
    <scope>NUCLEOTIDE SEQUENCE</scope>
    <source>
        <strain evidence="1">MA453B</strain>
    </source>
</reference>
<gene>
    <name evidence="1" type="ORF">DERYTH_LOCUS26050</name>
</gene>
<name>A0A9N9K730_9GLOM</name>
<feature type="non-terminal residue" evidence="1">
    <location>
        <position position="1"/>
    </location>
</feature>